<feature type="compositionally biased region" description="Basic and acidic residues" evidence="5">
    <location>
        <begin position="19"/>
        <end position="33"/>
    </location>
</feature>
<gene>
    <name evidence="7" type="ORF">U9M48_017855</name>
</gene>
<feature type="coiled-coil region" evidence="4">
    <location>
        <begin position="245"/>
        <end position="275"/>
    </location>
</feature>
<dbReference type="SUPFAM" id="SSF50978">
    <property type="entry name" value="WD40 repeat-like"/>
    <property type="match status" value="1"/>
</dbReference>
<dbReference type="InterPro" id="IPR036322">
    <property type="entry name" value="WD40_repeat_dom_sf"/>
</dbReference>
<dbReference type="InterPro" id="IPR015943">
    <property type="entry name" value="WD40/YVTN_repeat-like_dom_sf"/>
</dbReference>
<dbReference type="InterPro" id="IPR001680">
    <property type="entry name" value="WD40_rpt"/>
</dbReference>
<sequence>MEPPRGGGRRWGDADGEEEAGRRGGEDGGEVSLREWLDRPGRAVDAAECVHVFRQVAEAVAVAHAQGVAVGSARPSCFVVSPPFARVAFIESASGSDASGSCSGSGSGDASEDADPDAEPPPRRRDAAVRGEERAGKSFPLKSVLAMELNWYTSPEEADDSGGGGATFASDVYRLGVLLFELFCTFETVEEKMRGMANLRHRVLPPQLLLKWPKEASFCQLLMHPVPETRPKMSEVLQSEFLNRSRNSLEEREAALRLREEIEEQELLLDFLQQLQKRKQDIADSLQDTVAFLSSDINEVLHQQSALGQCVNFSSDLDKEVCSGTVEDQSDCGSRKRFRPELQGVDMEEHNHSVEECSRTVPSSELIQESVLSKSSRLMKNFKKLETAYFLTRSNLAKQVGNQLSSHHVVRATGSAVGTEGSSIDDFPSERQYGRRQRSWVNSFLEGLCKYLSFSKLKVRAELKHCDLLNSSNLVCSVGFDRDKEFFATAGVNKKIKVFEYNMIVSEHRDIHYPVVEMCNRSKLSCISWNSYMKSHIASSDFEGIVQVWDVTRSQVFVEMREHERRVWSVDFSIVDPTKLVSGSDDGTAGSIGTIRTRANVCSVQFQPDTARSIAIGSADHKIYCYDLRNIRAPYCTLVGHTKTVSYVKYLDASTIVSASTDNSLKLWDLSASPGRIIDSPIQTFTGHTNTKNFVGLSISDGYIATGSETNEVFVYHKEFPMPVLAYKFSVTDPISGQEIDDSSQFISCVCWRGQSSTLLSANSSGNIKILEMD</sequence>
<dbReference type="GO" id="GO:0004672">
    <property type="term" value="F:protein kinase activity"/>
    <property type="evidence" value="ECO:0007669"/>
    <property type="project" value="InterPro"/>
</dbReference>
<dbReference type="Pfam" id="PF00400">
    <property type="entry name" value="WD40"/>
    <property type="match status" value="2"/>
</dbReference>
<evidence type="ECO:0000256" key="1">
    <source>
        <dbReference type="ARBA" id="ARBA00022574"/>
    </source>
</evidence>
<feature type="domain" description="Protein kinase" evidence="6">
    <location>
        <begin position="1"/>
        <end position="242"/>
    </location>
</feature>
<dbReference type="SUPFAM" id="SSF56112">
    <property type="entry name" value="Protein kinase-like (PK-like)"/>
    <property type="match status" value="1"/>
</dbReference>
<keyword evidence="8" id="KW-1185">Reference proteome</keyword>
<evidence type="ECO:0000256" key="3">
    <source>
        <dbReference type="PROSITE-ProRule" id="PRU00221"/>
    </source>
</evidence>
<accession>A0AAQ3T9F1</accession>
<dbReference type="PROSITE" id="PS50011">
    <property type="entry name" value="PROTEIN_KINASE_DOM"/>
    <property type="match status" value="1"/>
</dbReference>
<feature type="compositionally biased region" description="Basic and acidic residues" evidence="5">
    <location>
        <begin position="120"/>
        <end position="135"/>
    </location>
</feature>
<dbReference type="Proteomes" id="UP001341281">
    <property type="component" value="Chromosome 04"/>
</dbReference>
<feature type="repeat" description="WD" evidence="3">
    <location>
        <begin position="638"/>
        <end position="671"/>
    </location>
</feature>
<dbReference type="PANTHER" id="PTHR44218">
    <property type="entry name" value="PROTEIN SPA1-RELATED 2"/>
    <property type="match status" value="1"/>
</dbReference>
<dbReference type="Gene3D" id="1.10.510.10">
    <property type="entry name" value="Transferase(Phosphotransferase) domain 1"/>
    <property type="match status" value="1"/>
</dbReference>
<dbReference type="PROSITE" id="PS00678">
    <property type="entry name" value="WD_REPEATS_1"/>
    <property type="match status" value="1"/>
</dbReference>
<dbReference type="PROSITE" id="PS50082">
    <property type="entry name" value="WD_REPEATS_2"/>
    <property type="match status" value="1"/>
</dbReference>
<evidence type="ECO:0000256" key="2">
    <source>
        <dbReference type="ARBA" id="ARBA00022737"/>
    </source>
</evidence>
<evidence type="ECO:0000313" key="7">
    <source>
        <dbReference type="EMBL" id="WVZ68986.1"/>
    </source>
</evidence>
<dbReference type="InterPro" id="IPR019775">
    <property type="entry name" value="WD40_repeat_CS"/>
</dbReference>
<keyword evidence="4" id="KW-0175">Coiled coil</keyword>
<evidence type="ECO:0000259" key="6">
    <source>
        <dbReference type="PROSITE" id="PS50011"/>
    </source>
</evidence>
<dbReference type="GO" id="GO:0005524">
    <property type="term" value="F:ATP binding"/>
    <property type="evidence" value="ECO:0007669"/>
    <property type="project" value="InterPro"/>
</dbReference>
<protein>
    <recommendedName>
        <fullName evidence="6">Protein kinase domain-containing protein</fullName>
    </recommendedName>
</protein>
<dbReference type="InterPro" id="IPR011009">
    <property type="entry name" value="Kinase-like_dom_sf"/>
</dbReference>
<dbReference type="GO" id="GO:0009640">
    <property type="term" value="P:photomorphogenesis"/>
    <property type="evidence" value="ECO:0007669"/>
    <property type="project" value="InterPro"/>
</dbReference>
<evidence type="ECO:0000256" key="4">
    <source>
        <dbReference type="SAM" id="Coils"/>
    </source>
</evidence>
<dbReference type="EMBL" id="CP144748">
    <property type="protein sequence ID" value="WVZ68986.1"/>
    <property type="molecule type" value="Genomic_DNA"/>
</dbReference>
<organism evidence="7 8">
    <name type="scientific">Paspalum notatum var. saurae</name>
    <dbReference type="NCBI Taxonomy" id="547442"/>
    <lineage>
        <taxon>Eukaryota</taxon>
        <taxon>Viridiplantae</taxon>
        <taxon>Streptophyta</taxon>
        <taxon>Embryophyta</taxon>
        <taxon>Tracheophyta</taxon>
        <taxon>Spermatophyta</taxon>
        <taxon>Magnoliopsida</taxon>
        <taxon>Liliopsida</taxon>
        <taxon>Poales</taxon>
        <taxon>Poaceae</taxon>
        <taxon>PACMAD clade</taxon>
        <taxon>Panicoideae</taxon>
        <taxon>Andropogonodae</taxon>
        <taxon>Paspaleae</taxon>
        <taxon>Paspalinae</taxon>
        <taxon>Paspalum</taxon>
    </lineage>
</organism>
<dbReference type="AlphaFoldDB" id="A0AAQ3T9F1"/>
<feature type="compositionally biased region" description="Low complexity" evidence="5">
    <location>
        <begin position="94"/>
        <end position="104"/>
    </location>
</feature>
<feature type="region of interest" description="Disordered" evidence="5">
    <location>
        <begin position="1"/>
        <end position="33"/>
    </location>
</feature>
<evidence type="ECO:0000313" key="8">
    <source>
        <dbReference type="Proteomes" id="UP001341281"/>
    </source>
</evidence>
<dbReference type="Gene3D" id="2.130.10.10">
    <property type="entry name" value="YVTN repeat-like/Quinoprotein amine dehydrogenase"/>
    <property type="match status" value="1"/>
</dbReference>
<feature type="region of interest" description="Disordered" evidence="5">
    <location>
        <begin position="94"/>
        <end position="135"/>
    </location>
</feature>
<dbReference type="SMART" id="SM00320">
    <property type="entry name" value="WD40"/>
    <property type="match status" value="7"/>
</dbReference>
<name>A0AAQ3T9F1_PASNO</name>
<dbReference type="PANTHER" id="PTHR44218:SF1">
    <property type="entry name" value="PROTEIN SPA1-RELATED 3"/>
    <property type="match status" value="1"/>
</dbReference>
<keyword evidence="2" id="KW-0677">Repeat</keyword>
<dbReference type="InterPro" id="IPR044630">
    <property type="entry name" value="SPA1/2/3/4"/>
</dbReference>
<keyword evidence="1 3" id="KW-0853">WD repeat</keyword>
<dbReference type="PROSITE" id="PS50294">
    <property type="entry name" value="WD_REPEATS_REGION"/>
    <property type="match status" value="1"/>
</dbReference>
<reference evidence="7 8" key="1">
    <citation type="submission" date="2024-02" db="EMBL/GenBank/DDBJ databases">
        <title>High-quality chromosome-scale genome assembly of Pensacola bahiagrass (Paspalum notatum Flugge var. saurae).</title>
        <authorList>
            <person name="Vega J.M."/>
            <person name="Podio M."/>
            <person name="Orjuela J."/>
            <person name="Siena L.A."/>
            <person name="Pessino S.C."/>
            <person name="Combes M.C."/>
            <person name="Mariac C."/>
            <person name="Albertini E."/>
            <person name="Pupilli F."/>
            <person name="Ortiz J.P.A."/>
            <person name="Leblanc O."/>
        </authorList>
    </citation>
    <scope>NUCLEOTIDE SEQUENCE [LARGE SCALE GENOMIC DNA]</scope>
    <source>
        <strain evidence="7">R1</strain>
        <tissue evidence="7">Leaf</tissue>
    </source>
</reference>
<proteinExistence type="predicted"/>
<evidence type="ECO:0000256" key="5">
    <source>
        <dbReference type="SAM" id="MobiDB-lite"/>
    </source>
</evidence>
<dbReference type="InterPro" id="IPR000719">
    <property type="entry name" value="Prot_kinase_dom"/>
</dbReference>